<keyword evidence="4" id="KW-1185">Reference proteome</keyword>
<name>A0A8H5BMU8_9AGAR</name>
<dbReference type="PANTHER" id="PTHR44196">
    <property type="entry name" value="DEHYDROGENASE/REDUCTASE SDR FAMILY MEMBER 7B"/>
    <property type="match status" value="1"/>
</dbReference>
<dbReference type="GO" id="GO:0016491">
    <property type="term" value="F:oxidoreductase activity"/>
    <property type="evidence" value="ECO:0007669"/>
    <property type="project" value="UniProtKB-KW"/>
</dbReference>
<dbReference type="InterPro" id="IPR002347">
    <property type="entry name" value="SDR_fam"/>
</dbReference>
<evidence type="ECO:0000313" key="4">
    <source>
        <dbReference type="Proteomes" id="UP000567179"/>
    </source>
</evidence>
<dbReference type="SUPFAM" id="SSF51735">
    <property type="entry name" value="NAD(P)-binding Rossmann-fold domains"/>
    <property type="match status" value="1"/>
</dbReference>
<comment type="caution">
    <text evidence="3">The sequence shown here is derived from an EMBL/GenBank/DDBJ whole genome shotgun (WGS) entry which is preliminary data.</text>
</comment>
<dbReference type="Gene3D" id="3.40.50.720">
    <property type="entry name" value="NAD(P)-binding Rossmann-like Domain"/>
    <property type="match status" value="1"/>
</dbReference>
<dbReference type="GO" id="GO:0016020">
    <property type="term" value="C:membrane"/>
    <property type="evidence" value="ECO:0007669"/>
    <property type="project" value="TreeGrafter"/>
</dbReference>
<dbReference type="EMBL" id="JAACJJ010000015">
    <property type="protein sequence ID" value="KAF5325298.1"/>
    <property type="molecule type" value="Genomic_DNA"/>
</dbReference>
<dbReference type="Pfam" id="PF00106">
    <property type="entry name" value="adh_short"/>
    <property type="match status" value="1"/>
</dbReference>
<organism evidence="3 4">
    <name type="scientific">Psilocybe cf. subviscida</name>
    <dbReference type="NCBI Taxonomy" id="2480587"/>
    <lineage>
        <taxon>Eukaryota</taxon>
        <taxon>Fungi</taxon>
        <taxon>Dikarya</taxon>
        <taxon>Basidiomycota</taxon>
        <taxon>Agaricomycotina</taxon>
        <taxon>Agaricomycetes</taxon>
        <taxon>Agaricomycetidae</taxon>
        <taxon>Agaricales</taxon>
        <taxon>Agaricineae</taxon>
        <taxon>Strophariaceae</taxon>
        <taxon>Psilocybe</taxon>
    </lineage>
</organism>
<comment type="similarity">
    <text evidence="1">Belongs to the short-chain dehydrogenases/reductases (SDR) family.</text>
</comment>
<dbReference type="PRINTS" id="PR00081">
    <property type="entry name" value="GDHRDH"/>
</dbReference>
<dbReference type="PANTHER" id="PTHR44196:SF1">
    <property type="entry name" value="DEHYDROGENASE_REDUCTASE SDR FAMILY MEMBER 7B"/>
    <property type="match status" value="1"/>
</dbReference>
<sequence>MPKWNGNAATMDALVSLDALSSYLHSDPVERDHGQSMSGVAIITGASRGIGRAIAHRFAKVGFRVALNDLPSGKDALEEVNKDILESGGEAGIYYANISNEDDVQAMVADVVSTMGSVDVMVANAGLCIEKVLIDSKSSFKRPGPL</sequence>
<protein>
    <submittedName>
        <fullName evidence="3">Uncharacterized protein</fullName>
    </submittedName>
</protein>
<evidence type="ECO:0000313" key="3">
    <source>
        <dbReference type="EMBL" id="KAF5325298.1"/>
    </source>
</evidence>
<proteinExistence type="inferred from homology"/>
<gene>
    <name evidence="3" type="ORF">D9619_009548</name>
</gene>
<evidence type="ECO:0000256" key="2">
    <source>
        <dbReference type="ARBA" id="ARBA00023002"/>
    </source>
</evidence>
<keyword evidence="2" id="KW-0560">Oxidoreductase</keyword>
<dbReference type="AlphaFoldDB" id="A0A8H5BMU8"/>
<dbReference type="OrthoDB" id="498125at2759"/>
<evidence type="ECO:0000256" key="1">
    <source>
        <dbReference type="ARBA" id="ARBA00006484"/>
    </source>
</evidence>
<dbReference type="InterPro" id="IPR036291">
    <property type="entry name" value="NAD(P)-bd_dom_sf"/>
</dbReference>
<dbReference type="Proteomes" id="UP000567179">
    <property type="component" value="Unassembled WGS sequence"/>
</dbReference>
<reference evidence="3 4" key="1">
    <citation type="journal article" date="2020" name="ISME J.">
        <title>Uncovering the hidden diversity of litter-decomposition mechanisms in mushroom-forming fungi.</title>
        <authorList>
            <person name="Floudas D."/>
            <person name="Bentzer J."/>
            <person name="Ahren D."/>
            <person name="Johansson T."/>
            <person name="Persson P."/>
            <person name="Tunlid A."/>
        </authorList>
    </citation>
    <scope>NUCLEOTIDE SEQUENCE [LARGE SCALE GENOMIC DNA]</scope>
    <source>
        <strain evidence="3 4">CBS 101986</strain>
    </source>
</reference>
<accession>A0A8H5BMU8</accession>